<comment type="caution">
    <text evidence="1">The sequence shown here is derived from an EMBL/GenBank/DDBJ whole genome shotgun (WGS) entry which is preliminary data.</text>
</comment>
<evidence type="ECO:0000313" key="2">
    <source>
        <dbReference type="Proteomes" id="UP000478064"/>
    </source>
</evidence>
<dbReference type="Proteomes" id="UP000478064">
    <property type="component" value="Unassembled WGS sequence"/>
</dbReference>
<name>A0A6L5HNC0_9PSED</name>
<accession>A0A6L5HNC0</accession>
<organism evidence="1 2">
    <name type="scientific">Pseudomonas helleri</name>
    <dbReference type="NCBI Taxonomy" id="1608996"/>
    <lineage>
        <taxon>Bacteria</taxon>
        <taxon>Pseudomonadati</taxon>
        <taxon>Pseudomonadota</taxon>
        <taxon>Gammaproteobacteria</taxon>
        <taxon>Pseudomonadales</taxon>
        <taxon>Pseudomonadaceae</taxon>
        <taxon>Pseudomonas</taxon>
    </lineage>
</organism>
<gene>
    <name evidence="1" type="ORF">GHO27_03995</name>
</gene>
<dbReference type="RefSeq" id="WP_153372832.1">
    <property type="nucleotide sequence ID" value="NZ_WIVU01000004.1"/>
</dbReference>
<proteinExistence type="predicted"/>
<evidence type="ECO:0000313" key="1">
    <source>
        <dbReference type="EMBL" id="MQU04846.1"/>
    </source>
</evidence>
<dbReference type="AlphaFoldDB" id="A0A6L5HNC0"/>
<protein>
    <submittedName>
        <fullName evidence="1">Uncharacterized protein</fullName>
    </submittedName>
</protein>
<reference evidence="1 2" key="1">
    <citation type="submission" date="2019-10" db="EMBL/GenBank/DDBJ databases">
        <title>Evaluation of single-gene subtyping targets for Pseudomonas.</title>
        <authorList>
            <person name="Reichler S.J."/>
            <person name="Orsi R.H."/>
            <person name="Wiedmann M."/>
            <person name="Martin N.H."/>
            <person name="Murphy S.I."/>
        </authorList>
    </citation>
    <scope>NUCLEOTIDE SEQUENCE [LARGE SCALE GENOMIC DNA]</scope>
    <source>
        <strain evidence="1 2">FSL R10-1637</strain>
    </source>
</reference>
<sequence>MDELLDQLDQVADKGLCYVALFTALTIPDMCGALESADGKASAAKYKAWFDRWVAKDYTVGPERTPSLSGETCYAYRCGLLHQGRNMHEKLGYSRILFVEPGNGLVMHNNVINDALNIDIPSFVKGITGAARKWLAAETGKKPFEDNYALFMKRHKNGLSPYIGGVDVIS</sequence>
<dbReference type="EMBL" id="WIVU01000004">
    <property type="protein sequence ID" value="MQU04846.1"/>
    <property type="molecule type" value="Genomic_DNA"/>
</dbReference>